<dbReference type="KEGG" id="spap:H3Z74_01260"/>
<dbReference type="EMBL" id="CP061038">
    <property type="protein sequence ID" value="QNQ11809.1"/>
    <property type="molecule type" value="Genomic_DNA"/>
</dbReference>
<dbReference type="InterPro" id="IPR036388">
    <property type="entry name" value="WH-like_DNA-bd_sf"/>
</dbReference>
<gene>
    <name evidence="6" type="ORF">H3Z74_01260</name>
</gene>
<protein>
    <submittedName>
        <fullName evidence="6">Response regulator</fullName>
    </submittedName>
</protein>
<dbReference type="SMART" id="SM00862">
    <property type="entry name" value="Trans_reg_C"/>
    <property type="match status" value="1"/>
</dbReference>
<dbReference type="InterPro" id="IPR001789">
    <property type="entry name" value="Sig_transdc_resp-reg_receiver"/>
</dbReference>
<organism evidence="6 7">
    <name type="scientific">Sphingomonas alpina</name>
    <dbReference type="NCBI Taxonomy" id="653931"/>
    <lineage>
        <taxon>Bacteria</taxon>
        <taxon>Pseudomonadati</taxon>
        <taxon>Pseudomonadota</taxon>
        <taxon>Alphaproteobacteria</taxon>
        <taxon>Sphingomonadales</taxon>
        <taxon>Sphingomonadaceae</taxon>
        <taxon>Sphingomonas</taxon>
    </lineage>
</organism>
<dbReference type="PROSITE" id="PS50110">
    <property type="entry name" value="RESPONSE_REGULATORY"/>
    <property type="match status" value="1"/>
</dbReference>
<dbReference type="Pfam" id="PF00486">
    <property type="entry name" value="Trans_reg_C"/>
    <property type="match status" value="1"/>
</dbReference>
<dbReference type="Pfam" id="PF00072">
    <property type="entry name" value="Response_reg"/>
    <property type="match status" value="1"/>
</dbReference>
<keyword evidence="7" id="KW-1185">Reference proteome</keyword>
<name>A0A7H0LQ56_9SPHN</name>
<evidence type="ECO:0000313" key="6">
    <source>
        <dbReference type="EMBL" id="QNQ11809.1"/>
    </source>
</evidence>
<evidence type="ECO:0000259" key="4">
    <source>
        <dbReference type="PROSITE" id="PS50110"/>
    </source>
</evidence>
<reference evidence="6 7" key="1">
    <citation type="submission" date="2020-09" db="EMBL/GenBank/DDBJ databases">
        <title>Sphingomonas sp., a new species isolated from pork steak.</title>
        <authorList>
            <person name="Heidler von Heilborn D."/>
        </authorList>
    </citation>
    <scope>NUCLEOTIDE SEQUENCE [LARGE SCALE GENOMIC DNA]</scope>
    <source>
        <strain evidence="7">S8-3T</strain>
    </source>
</reference>
<keyword evidence="1 3" id="KW-0238">DNA-binding</keyword>
<dbReference type="PROSITE" id="PS51755">
    <property type="entry name" value="OMPR_PHOB"/>
    <property type="match status" value="1"/>
</dbReference>
<dbReference type="GO" id="GO:0000156">
    <property type="term" value="F:phosphorelay response regulator activity"/>
    <property type="evidence" value="ECO:0007669"/>
    <property type="project" value="TreeGrafter"/>
</dbReference>
<dbReference type="SUPFAM" id="SSF52172">
    <property type="entry name" value="CheY-like"/>
    <property type="match status" value="1"/>
</dbReference>
<feature type="DNA-binding region" description="OmpR/PhoB-type" evidence="3">
    <location>
        <begin position="125"/>
        <end position="224"/>
    </location>
</feature>
<dbReference type="Gene3D" id="6.10.250.690">
    <property type="match status" value="1"/>
</dbReference>
<feature type="domain" description="OmpR/PhoB-type" evidence="5">
    <location>
        <begin position="125"/>
        <end position="224"/>
    </location>
</feature>
<feature type="domain" description="Response regulatory" evidence="4">
    <location>
        <begin position="3"/>
        <end position="115"/>
    </location>
</feature>
<dbReference type="PANTHER" id="PTHR48111">
    <property type="entry name" value="REGULATOR OF RPOS"/>
    <property type="match status" value="1"/>
</dbReference>
<dbReference type="AlphaFoldDB" id="A0A7H0LQ56"/>
<dbReference type="PANTHER" id="PTHR48111:SF50">
    <property type="entry name" value="KDP OPERON TRANSCRIPTIONAL REGULATORY PROTEIN KDPE"/>
    <property type="match status" value="1"/>
</dbReference>
<accession>A0A7H0LQ56</accession>
<dbReference type="Gene3D" id="1.10.10.10">
    <property type="entry name" value="Winged helix-like DNA-binding domain superfamily/Winged helix DNA-binding domain"/>
    <property type="match status" value="1"/>
</dbReference>
<dbReference type="InterPro" id="IPR011006">
    <property type="entry name" value="CheY-like_superfamily"/>
</dbReference>
<dbReference type="GO" id="GO:0032993">
    <property type="term" value="C:protein-DNA complex"/>
    <property type="evidence" value="ECO:0007669"/>
    <property type="project" value="TreeGrafter"/>
</dbReference>
<evidence type="ECO:0000313" key="7">
    <source>
        <dbReference type="Proteomes" id="UP000516148"/>
    </source>
</evidence>
<evidence type="ECO:0000256" key="2">
    <source>
        <dbReference type="PROSITE-ProRule" id="PRU00169"/>
    </source>
</evidence>
<dbReference type="Gene3D" id="3.40.50.2300">
    <property type="match status" value="1"/>
</dbReference>
<dbReference type="GO" id="GO:0000976">
    <property type="term" value="F:transcription cis-regulatory region binding"/>
    <property type="evidence" value="ECO:0007669"/>
    <property type="project" value="TreeGrafter"/>
</dbReference>
<dbReference type="GO" id="GO:0005829">
    <property type="term" value="C:cytosol"/>
    <property type="evidence" value="ECO:0007669"/>
    <property type="project" value="TreeGrafter"/>
</dbReference>
<evidence type="ECO:0000256" key="1">
    <source>
        <dbReference type="ARBA" id="ARBA00023125"/>
    </source>
</evidence>
<keyword evidence="2" id="KW-0597">Phosphoprotein</keyword>
<dbReference type="InterPro" id="IPR001867">
    <property type="entry name" value="OmpR/PhoB-type_DNA-bd"/>
</dbReference>
<dbReference type="Proteomes" id="UP000516148">
    <property type="component" value="Chromosome"/>
</dbReference>
<sequence length="226" mass="25364">MPRILIVEDDTHIRRLLRVAVERMGWQVGEAATAREALSLLDIDKPEVVLLDLGLPDRDGLELIQLMKKRGAAVLVVSARDDTAEKVAALDLGADDYLTKPFDTDELLARIRTALRHHRRDDAEPVPVRAGDVTIDLAMRRIDRAGEEIHLSPKEYGVLAELAKRPGRIIGHSQLLREIWGAAHETQVDYLRIVIRNLRLKLEADPAAPRLIINEPGVGYRLIVKE</sequence>
<dbReference type="GO" id="GO:0006355">
    <property type="term" value="P:regulation of DNA-templated transcription"/>
    <property type="evidence" value="ECO:0007669"/>
    <property type="project" value="InterPro"/>
</dbReference>
<proteinExistence type="predicted"/>
<dbReference type="SMART" id="SM00448">
    <property type="entry name" value="REC"/>
    <property type="match status" value="1"/>
</dbReference>
<evidence type="ECO:0000259" key="5">
    <source>
        <dbReference type="PROSITE" id="PS51755"/>
    </source>
</evidence>
<evidence type="ECO:0000256" key="3">
    <source>
        <dbReference type="PROSITE-ProRule" id="PRU01091"/>
    </source>
</evidence>
<feature type="modified residue" description="4-aspartylphosphate" evidence="2">
    <location>
        <position position="52"/>
    </location>
</feature>
<dbReference type="InterPro" id="IPR039420">
    <property type="entry name" value="WalR-like"/>
</dbReference>
<dbReference type="CDD" id="cd00383">
    <property type="entry name" value="trans_reg_C"/>
    <property type="match status" value="1"/>
</dbReference>